<sequence length="242" mass="27916">IMQLYSVNSTVSYRPSVFNEPGIKPSLFPKKNPFLHDLVRPVKIGFPMLKKQKPLIVKSSIKDFVKTSAVSTHQVFESISNLIAFRRFLTDGFQLFKEEDLIRLNHNGNCIVGVVQHIGFFTTTLRGPIGLIILHNSKIDKFSIVNLTRSVDNEKLFGFHTRFDCKTNRKFFIKGIESVLEKNENVRDNSTYNMVILGNDINKMQVVCYVNYLKLETPKFRSYLQIRGQVLADIDRFIYTNS</sequence>
<dbReference type="AlphaFoldDB" id="A0AA41S9X7"/>
<feature type="non-terminal residue" evidence="1">
    <location>
        <position position="242"/>
    </location>
</feature>
<proteinExistence type="predicted"/>
<evidence type="ECO:0000313" key="1">
    <source>
        <dbReference type="EMBL" id="MCL7030278.1"/>
    </source>
</evidence>
<dbReference type="EMBL" id="JAJJMA010099544">
    <property type="protein sequence ID" value="MCL7030278.1"/>
    <property type="molecule type" value="Genomic_DNA"/>
</dbReference>
<protein>
    <submittedName>
        <fullName evidence="1">Uncharacterized protein</fullName>
    </submittedName>
</protein>
<reference evidence="1" key="1">
    <citation type="submission" date="2022-03" db="EMBL/GenBank/DDBJ databases">
        <title>A functionally conserved STORR gene fusion in Papaver species that diverged 16.8 million years ago.</title>
        <authorList>
            <person name="Catania T."/>
        </authorList>
    </citation>
    <scope>NUCLEOTIDE SEQUENCE</scope>
    <source>
        <strain evidence="1">S-191538</strain>
    </source>
</reference>
<dbReference type="Proteomes" id="UP001177140">
    <property type="component" value="Unassembled WGS sequence"/>
</dbReference>
<organism evidence="1 2">
    <name type="scientific">Papaver nudicaule</name>
    <name type="common">Iceland poppy</name>
    <dbReference type="NCBI Taxonomy" id="74823"/>
    <lineage>
        <taxon>Eukaryota</taxon>
        <taxon>Viridiplantae</taxon>
        <taxon>Streptophyta</taxon>
        <taxon>Embryophyta</taxon>
        <taxon>Tracheophyta</taxon>
        <taxon>Spermatophyta</taxon>
        <taxon>Magnoliopsida</taxon>
        <taxon>Ranunculales</taxon>
        <taxon>Papaveraceae</taxon>
        <taxon>Papaveroideae</taxon>
        <taxon>Papaver</taxon>
    </lineage>
</organism>
<accession>A0AA41S9X7</accession>
<keyword evidence="2" id="KW-1185">Reference proteome</keyword>
<gene>
    <name evidence="1" type="ORF">MKW94_024281</name>
</gene>
<name>A0AA41S9X7_PAPNU</name>
<evidence type="ECO:0000313" key="2">
    <source>
        <dbReference type="Proteomes" id="UP001177140"/>
    </source>
</evidence>
<comment type="caution">
    <text evidence="1">The sequence shown here is derived from an EMBL/GenBank/DDBJ whole genome shotgun (WGS) entry which is preliminary data.</text>
</comment>